<dbReference type="InterPro" id="IPR001173">
    <property type="entry name" value="Glyco_trans_2-like"/>
</dbReference>
<dbReference type="RefSeq" id="WP_188883750.1">
    <property type="nucleotide sequence ID" value="NZ_BMPF01000003.1"/>
</dbReference>
<evidence type="ECO:0000256" key="1">
    <source>
        <dbReference type="SAM" id="Phobius"/>
    </source>
</evidence>
<feature type="transmembrane region" description="Helical" evidence="1">
    <location>
        <begin position="302"/>
        <end position="326"/>
    </location>
</feature>
<dbReference type="Pfam" id="PF13632">
    <property type="entry name" value="Glyco_trans_2_3"/>
    <property type="match status" value="1"/>
</dbReference>
<name>A0A830FE45_9EURY</name>
<feature type="transmembrane region" description="Helical" evidence="1">
    <location>
        <begin position="370"/>
        <end position="391"/>
    </location>
</feature>
<dbReference type="InterPro" id="IPR029044">
    <property type="entry name" value="Nucleotide-diphossugar_trans"/>
</dbReference>
<keyword evidence="1" id="KW-0812">Transmembrane</keyword>
<evidence type="ECO:0000259" key="2">
    <source>
        <dbReference type="Pfam" id="PF13632"/>
    </source>
</evidence>
<keyword evidence="1" id="KW-1133">Transmembrane helix</keyword>
<feature type="domain" description="Glycosyltransferase 2-like" evidence="2">
    <location>
        <begin position="161"/>
        <end position="354"/>
    </location>
</feature>
<organism evidence="3 4">
    <name type="scientific">Halarchaeum grantii</name>
    <dbReference type="NCBI Taxonomy" id="1193105"/>
    <lineage>
        <taxon>Archaea</taxon>
        <taxon>Methanobacteriati</taxon>
        <taxon>Methanobacteriota</taxon>
        <taxon>Stenosarchaea group</taxon>
        <taxon>Halobacteria</taxon>
        <taxon>Halobacteriales</taxon>
        <taxon>Halobacteriaceae</taxon>
    </lineage>
</organism>
<dbReference type="EMBL" id="BMPF01000003">
    <property type="protein sequence ID" value="GGL37602.1"/>
    <property type="molecule type" value="Genomic_DNA"/>
</dbReference>
<feature type="transmembrane region" description="Helical" evidence="1">
    <location>
        <begin position="338"/>
        <end position="358"/>
    </location>
</feature>
<sequence length="403" mass="45386">MRRLPVAPDRLLAAVFALALLSAAFLTLHETMHPFVVSVLQPVAYAALWLFLGIYGGATLFWTYELVQSHREYEPPDVVYGPEACQIRILTVDAEDVVQETVDAIPDGVAPGERHVIAEAPIDVAGATVHVVPDSFTCDASDKGRALEWARRELSCEREFVLFLDEDTHVREFEGFPDADVVQFREWPEYTGSTLAFWCELVRIGYQAEQQGFGLPGVPLYAWGGGIAVRASVEDDVGWAYPTLIEDTVFVWRAVLEHGAEYVVLPDRFRNQAPPSVRALVEQRRRWLAGSLRDEPVLPKRYWALFALRNVTWAFSPVAPFLLLFLGLLPGTMPYRGLYHVLSWGLLAYTLVWLVRAWRYYGGLGYRHLLAVPLYPLVVSLHSLGAAWGLVDEPEGFERTEKE</sequence>
<feature type="transmembrane region" description="Helical" evidence="1">
    <location>
        <begin position="43"/>
        <end position="64"/>
    </location>
</feature>
<dbReference type="OrthoDB" id="55818at2157"/>
<dbReference type="Proteomes" id="UP000628840">
    <property type="component" value="Unassembled WGS sequence"/>
</dbReference>
<comment type="caution">
    <text evidence="3">The sequence shown here is derived from an EMBL/GenBank/DDBJ whole genome shotgun (WGS) entry which is preliminary data.</text>
</comment>
<dbReference type="AlphaFoldDB" id="A0A830FE45"/>
<evidence type="ECO:0000313" key="3">
    <source>
        <dbReference type="EMBL" id="GGL37602.1"/>
    </source>
</evidence>
<keyword evidence="1" id="KW-0472">Membrane</keyword>
<accession>A0A830FE45</accession>
<gene>
    <name evidence="3" type="ORF">GCM10009037_21490</name>
</gene>
<dbReference type="SUPFAM" id="SSF53448">
    <property type="entry name" value="Nucleotide-diphospho-sugar transferases"/>
    <property type="match status" value="1"/>
</dbReference>
<keyword evidence="4" id="KW-1185">Reference proteome</keyword>
<protein>
    <recommendedName>
        <fullName evidence="2">Glycosyltransferase 2-like domain-containing protein</fullName>
    </recommendedName>
</protein>
<reference evidence="3 4" key="1">
    <citation type="journal article" date="2019" name="Int. J. Syst. Evol. Microbiol.">
        <title>The Global Catalogue of Microorganisms (GCM) 10K type strain sequencing project: providing services to taxonomists for standard genome sequencing and annotation.</title>
        <authorList>
            <consortium name="The Broad Institute Genomics Platform"/>
            <consortium name="The Broad Institute Genome Sequencing Center for Infectious Disease"/>
            <person name="Wu L."/>
            <person name="Ma J."/>
        </authorList>
    </citation>
    <scope>NUCLEOTIDE SEQUENCE [LARGE SCALE GENOMIC DNA]</scope>
    <source>
        <strain evidence="3 4">JCM 19585</strain>
    </source>
</reference>
<evidence type="ECO:0000313" key="4">
    <source>
        <dbReference type="Proteomes" id="UP000628840"/>
    </source>
</evidence>
<proteinExistence type="predicted"/>